<evidence type="ECO:0000256" key="1">
    <source>
        <dbReference type="ARBA" id="ARBA00022737"/>
    </source>
</evidence>
<dbReference type="Pfam" id="PF25019">
    <property type="entry name" value="LRR_R13L1-DRL21"/>
    <property type="match status" value="1"/>
</dbReference>
<dbReference type="Gene3D" id="1.20.5.4130">
    <property type="match status" value="1"/>
</dbReference>
<keyword evidence="3" id="KW-0611">Plant defense</keyword>
<dbReference type="GO" id="GO:0000166">
    <property type="term" value="F:nucleotide binding"/>
    <property type="evidence" value="ECO:0007669"/>
    <property type="project" value="UniProtKB-KW"/>
</dbReference>
<proteinExistence type="predicted"/>
<feature type="domain" description="Disease resistance N-terminal" evidence="4">
    <location>
        <begin position="10"/>
        <end position="98"/>
    </location>
</feature>
<dbReference type="InterPro" id="IPR032675">
    <property type="entry name" value="LRR_dom_sf"/>
</dbReference>
<evidence type="ECO:0000256" key="2">
    <source>
        <dbReference type="ARBA" id="ARBA00022741"/>
    </source>
</evidence>
<reference evidence="6" key="1">
    <citation type="submission" date="2020-09" db="EMBL/GenBank/DDBJ databases">
        <title>Genome-Enabled Discovery of Anthraquinone Biosynthesis in Senna tora.</title>
        <authorList>
            <person name="Kang S.-H."/>
            <person name="Pandey R.P."/>
            <person name="Lee C.-M."/>
            <person name="Sim J.-S."/>
            <person name="Jeong J.-T."/>
            <person name="Choi B.-S."/>
            <person name="Jung M."/>
            <person name="Ginzburg D."/>
            <person name="Zhao K."/>
            <person name="Won S.Y."/>
            <person name="Oh T.-J."/>
            <person name="Yu Y."/>
            <person name="Kim N.-H."/>
            <person name="Lee O.R."/>
            <person name="Lee T.-H."/>
            <person name="Bashyal P."/>
            <person name="Kim T.-S."/>
            <person name="Lee W.-H."/>
            <person name="Kawkins C."/>
            <person name="Kim C.-K."/>
            <person name="Kim J.S."/>
            <person name="Ahn B.O."/>
            <person name="Rhee S.Y."/>
            <person name="Sohng J.K."/>
        </authorList>
    </citation>
    <scope>NUCLEOTIDE SEQUENCE</scope>
    <source>
        <tissue evidence="6">Leaf</tissue>
    </source>
</reference>
<dbReference type="InterPro" id="IPR056789">
    <property type="entry name" value="LRR_R13L1-DRL21"/>
</dbReference>
<evidence type="ECO:0000259" key="5">
    <source>
        <dbReference type="Pfam" id="PF25019"/>
    </source>
</evidence>
<protein>
    <submittedName>
        <fullName evidence="6">Putative disease resistance RPP13-like protein 1</fullName>
    </submittedName>
</protein>
<evidence type="ECO:0000313" key="7">
    <source>
        <dbReference type="Proteomes" id="UP000634136"/>
    </source>
</evidence>
<keyword evidence="2" id="KW-0547">Nucleotide-binding</keyword>
<evidence type="ECO:0000256" key="3">
    <source>
        <dbReference type="ARBA" id="ARBA00022821"/>
    </source>
</evidence>
<dbReference type="PANTHER" id="PTHR47186">
    <property type="entry name" value="LEUCINE-RICH REPEAT-CONTAINING PROTEIN 57"/>
    <property type="match status" value="1"/>
</dbReference>
<dbReference type="AlphaFoldDB" id="A0A834TP73"/>
<dbReference type="PANTHER" id="PTHR47186:SF18">
    <property type="entry name" value="RX N-TERMINAL DOMAIN-CONTAINING PROTEIN"/>
    <property type="match status" value="1"/>
</dbReference>
<dbReference type="GO" id="GO:0006952">
    <property type="term" value="P:defense response"/>
    <property type="evidence" value="ECO:0007669"/>
    <property type="project" value="UniProtKB-KW"/>
</dbReference>
<feature type="domain" description="R13L1/DRL21-like LRR repeat region" evidence="5">
    <location>
        <begin position="322"/>
        <end position="445"/>
    </location>
</feature>
<evidence type="ECO:0000259" key="4">
    <source>
        <dbReference type="Pfam" id="PF18052"/>
    </source>
</evidence>
<dbReference type="Pfam" id="PF18052">
    <property type="entry name" value="Rx_N"/>
    <property type="match status" value="1"/>
</dbReference>
<dbReference type="EMBL" id="JAAIUW010000007">
    <property type="protein sequence ID" value="KAF7824621.1"/>
    <property type="molecule type" value="Genomic_DNA"/>
</dbReference>
<keyword evidence="1" id="KW-0677">Repeat</keyword>
<gene>
    <name evidence="6" type="ORF">G2W53_022765</name>
</gene>
<name>A0A834TP73_9FABA</name>
<dbReference type="Gene3D" id="3.80.10.10">
    <property type="entry name" value="Ribonuclease Inhibitor"/>
    <property type="match status" value="3"/>
</dbReference>
<organism evidence="6 7">
    <name type="scientific">Senna tora</name>
    <dbReference type="NCBI Taxonomy" id="362788"/>
    <lineage>
        <taxon>Eukaryota</taxon>
        <taxon>Viridiplantae</taxon>
        <taxon>Streptophyta</taxon>
        <taxon>Embryophyta</taxon>
        <taxon>Tracheophyta</taxon>
        <taxon>Spermatophyta</taxon>
        <taxon>Magnoliopsida</taxon>
        <taxon>eudicotyledons</taxon>
        <taxon>Gunneridae</taxon>
        <taxon>Pentapetalae</taxon>
        <taxon>rosids</taxon>
        <taxon>fabids</taxon>
        <taxon>Fabales</taxon>
        <taxon>Fabaceae</taxon>
        <taxon>Caesalpinioideae</taxon>
        <taxon>Cassia clade</taxon>
        <taxon>Senna</taxon>
    </lineage>
</organism>
<dbReference type="SUPFAM" id="SSF52058">
    <property type="entry name" value="L domain-like"/>
    <property type="match status" value="2"/>
</dbReference>
<dbReference type="InterPro" id="IPR041118">
    <property type="entry name" value="Rx_N"/>
</dbReference>
<dbReference type="OrthoDB" id="1402530at2759"/>
<dbReference type="Proteomes" id="UP000634136">
    <property type="component" value="Unassembled WGS sequence"/>
</dbReference>
<keyword evidence="7" id="KW-1185">Reference proteome</keyword>
<accession>A0A834TP73</accession>
<evidence type="ECO:0000313" key="6">
    <source>
        <dbReference type="EMBL" id="KAF7824621.1"/>
    </source>
</evidence>
<sequence>MAAATVGGAFLSAFLQVLFDRMAKPEFLDFIQGKNLNGGLLTKLKIHLLSVDAVLNDAEERQTTNLNVKEWLNELKDAMFEAEDIIDKLNTEASLESESEIGNSPTKVQTFFSSALNLFNRRTEKVLDRLDFLIKQKDALEFSFRLEGDNRHLMSRRTRQLSYSNVMFNDSQNIKTICEAKGLRSFISLEVSSWSGRLTNETLNDLLSKLRSLRVLSLSHCQSLTLIPDSLGQLIHLRYLDLSHTAIMKLPDSLCSLYNLQTLLLFNCHLLTELPINIGRLINLRCLNISGTKLIQMPLQIGRLENLHRLTVFTQGKRGSSIQELKRLNCLEGKLSLLNLQNVVDPKDALEASLKDKGQLHELVLKWSGVVDDSQKDRDVLTHLEPPQRLKKIAIEQYGGTKFPDWLGDRKFSNMVSIYLHNCSYCTSLPPLGKLASLKNLSIVGLNVVSIGAEFYGSVTSGEKPFNSLQNLHFENMFELRQWETSGDDNTEIAFPFLRKLSFKNCPNLTKGLPQYLPSLTKLVIIKCQQLVAVLPISATVCEMQLEYCENVPIEELPPNLMKLTLGGYNTRESLFEGNERGNCCIEQQNISYFQSLVYLPIGSMADKIRSLNITNCRNIDFPKYQCFTSLERLFIKRSCNSLKSFELGFFPKLNNLYIYACQNLESISFSRNNGQNLLSLNSLIISECPNFVSFPDGGLPAMNLTCFRIEHCMNLRSLPELMNILLSSLVTLTVWDCPALESFPEGGLPPSLQSLEIYHCDRLFVNRKHWNLQSLPSLGSFAVGGNCEDGEPFPEEGLLPSTITSLNICKLENLKYLNEKGLQNLTSLKTLGIGSCSELQFIPQKLPASLSDLHIWNSPCLEQRCQWGKEDWPKISQIPTIRINSNCSAEHTISLCFISLLRRVVALCCRAVADFLLHFLSGGRFSALFSLRWPILSFVFSDCAIMEYQSPCESMGSGSGGEGCEQNKKRKIASDIRKLRNLSSGSEYNDDGEKEMGSEQIRSSFKKEVVAGENTQSTPDHLLKGDLREEASRQIARFFYTSAVPFNCVKNPEFEKMCRLIADYGPGFKPPTFREVREKFLEEEVEEKRLLYYG</sequence>
<comment type="caution">
    <text evidence="6">The sequence shown here is derived from an EMBL/GenBank/DDBJ whole genome shotgun (WGS) entry which is preliminary data.</text>
</comment>